<proteinExistence type="predicted"/>
<feature type="domain" description="Transposable element P transposase-like GTP-binding insertion" evidence="1">
    <location>
        <begin position="33"/>
        <end position="160"/>
    </location>
</feature>
<accession>A0A6J1RG37</accession>
<evidence type="ECO:0000313" key="2">
    <source>
        <dbReference type="Proteomes" id="UP000504618"/>
    </source>
</evidence>
<evidence type="ECO:0000259" key="1">
    <source>
        <dbReference type="Pfam" id="PF21788"/>
    </source>
</evidence>
<dbReference type="InterPro" id="IPR048366">
    <property type="entry name" value="TNP-like_GBD"/>
</dbReference>
<dbReference type="Pfam" id="PF21788">
    <property type="entry name" value="TNP-like_GBD"/>
    <property type="match status" value="1"/>
</dbReference>
<dbReference type="GeneID" id="112468674"/>
<dbReference type="OrthoDB" id="7553685at2759"/>
<dbReference type="Proteomes" id="UP000504618">
    <property type="component" value="Unplaced"/>
</dbReference>
<keyword evidence="2" id="KW-1185">Reference proteome</keyword>
<gene>
    <name evidence="3" type="primary">LOC112468674</name>
</gene>
<organism evidence="2 3">
    <name type="scientific">Temnothorax curvispinosus</name>
    <dbReference type="NCBI Taxonomy" id="300111"/>
    <lineage>
        <taxon>Eukaryota</taxon>
        <taxon>Metazoa</taxon>
        <taxon>Ecdysozoa</taxon>
        <taxon>Arthropoda</taxon>
        <taxon>Hexapoda</taxon>
        <taxon>Insecta</taxon>
        <taxon>Pterygota</taxon>
        <taxon>Neoptera</taxon>
        <taxon>Endopterygota</taxon>
        <taxon>Hymenoptera</taxon>
        <taxon>Apocrita</taxon>
        <taxon>Aculeata</taxon>
        <taxon>Formicoidea</taxon>
        <taxon>Formicidae</taxon>
        <taxon>Myrmicinae</taxon>
        <taxon>Temnothorax</taxon>
    </lineage>
</organism>
<reference evidence="3" key="1">
    <citation type="submission" date="2025-08" db="UniProtKB">
        <authorList>
            <consortium name="RefSeq"/>
        </authorList>
    </citation>
    <scope>IDENTIFICATION</scope>
    <source>
        <tissue evidence="3">Whole body</tissue>
    </source>
</reference>
<dbReference type="AlphaFoldDB" id="A0A6J1RG37"/>
<evidence type="ECO:0000313" key="3">
    <source>
        <dbReference type="RefSeq" id="XP_024893722.1"/>
    </source>
</evidence>
<protein>
    <submittedName>
        <fullName evidence="3">Uncharacterized protein LOC112468674</fullName>
    </submittedName>
</protein>
<dbReference type="RefSeq" id="XP_024893722.1">
    <property type="nucleotide sequence ID" value="XM_025037954.1"/>
</dbReference>
<name>A0A6J1RG37_9HYME</name>
<sequence>MFTTTLRSSLIIHNENTFIIKEREVIPVFDYVHLLKATRNNLLTKDLHMNVNKACNEDEQYASWSHIVTCYDIDKNSFLKQRQLSKITKKHVNPNLIPKMRVKYASQVCSKIFSNFINVVLNLSNGVVQTRKGIIKLPKGAAATFDMLYFFNNLFDSFNGIQGQ</sequence>